<dbReference type="EMBL" id="MNPL01011963">
    <property type="protein sequence ID" value="OQR72353.1"/>
    <property type="molecule type" value="Genomic_DNA"/>
</dbReference>
<evidence type="ECO:0000259" key="7">
    <source>
        <dbReference type="SMART" id="SM00822"/>
    </source>
</evidence>
<evidence type="ECO:0000313" key="9">
    <source>
        <dbReference type="Proteomes" id="UP000192247"/>
    </source>
</evidence>
<dbReference type="InterPro" id="IPR036291">
    <property type="entry name" value="NAD(P)-bd_dom_sf"/>
</dbReference>
<dbReference type="SMART" id="SM00822">
    <property type="entry name" value="PKS_KR"/>
    <property type="match status" value="1"/>
</dbReference>
<dbReference type="AlphaFoldDB" id="A0A1V9XG29"/>
<dbReference type="InterPro" id="IPR020904">
    <property type="entry name" value="Sc_DH/Rdtase_CS"/>
</dbReference>
<dbReference type="OrthoDB" id="294295at2759"/>
<keyword evidence="9" id="KW-1185">Reference proteome</keyword>
<accession>A0A1V9XG29</accession>
<comment type="similarity">
    <text evidence="2 6">Belongs to the short-chain dehydrogenases/reductases (SDR) family.</text>
</comment>
<sequence>MAGILKPSCGVAVVFGGSRGIGAACARVLAQEGWKTVAVAKHSENLQWISEQAVNGKTLYGEVCDVSDDDSIKTTVKAIEDTHGPIHILVNSAGIMLNKLLVQSSNVEIQSVVTTNLLGTIYTSRAVLKHMLRRKAGSIVNVGSVIGRHGNAGQCVYAASKAALGGFTKSLAKEVASKNIRVNMVSPGLIATDMTSGVNFSAIKPKITMGRIGQADEVARVIHFLATKASYMTGQDVPVCGGLTMRM</sequence>
<dbReference type="GO" id="GO:0048038">
    <property type="term" value="F:quinone binding"/>
    <property type="evidence" value="ECO:0007669"/>
    <property type="project" value="TreeGrafter"/>
</dbReference>
<comment type="caution">
    <text evidence="8">The sequence shown here is derived from an EMBL/GenBank/DDBJ whole genome shotgun (WGS) entry which is preliminary data.</text>
</comment>
<dbReference type="InterPro" id="IPR057326">
    <property type="entry name" value="KR_dom"/>
</dbReference>
<reference evidence="8 9" key="1">
    <citation type="journal article" date="2017" name="Gigascience">
        <title>Draft genome of the honey bee ectoparasitic mite, Tropilaelaps mercedesae, is shaped by the parasitic life history.</title>
        <authorList>
            <person name="Dong X."/>
            <person name="Armstrong S.D."/>
            <person name="Xia D."/>
            <person name="Makepeace B.L."/>
            <person name="Darby A.C."/>
            <person name="Kadowaki T."/>
        </authorList>
    </citation>
    <scope>NUCLEOTIDE SEQUENCE [LARGE SCALE GENOMIC DNA]</scope>
    <source>
        <strain evidence="8">Wuxi-XJTLU</strain>
    </source>
</reference>
<name>A0A1V9XG29_9ACAR</name>
<dbReference type="PRINTS" id="PR00081">
    <property type="entry name" value="GDHRDH"/>
</dbReference>
<dbReference type="Proteomes" id="UP000192247">
    <property type="component" value="Unassembled WGS sequence"/>
</dbReference>
<gene>
    <name evidence="8" type="ORF">BIW11_10441</name>
</gene>
<dbReference type="GO" id="GO:0006633">
    <property type="term" value="P:fatty acid biosynthetic process"/>
    <property type="evidence" value="ECO:0007669"/>
    <property type="project" value="TreeGrafter"/>
</dbReference>
<evidence type="ECO:0000313" key="8">
    <source>
        <dbReference type="EMBL" id="OQR72353.1"/>
    </source>
</evidence>
<protein>
    <recommendedName>
        <fullName evidence="5">3-ketoacyl-[acyl-carrier-protein] reductase beta subunit</fullName>
    </recommendedName>
    <alternativeName>
        <fullName evidence="4">Quinone reductase CBR4</fullName>
    </alternativeName>
</protein>
<dbReference type="InParanoid" id="A0A1V9XG29"/>
<dbReference type="STRING" id="418985.A0A1V9XG29"/>
<dbReference type="Pfam" id="PF00106">
    <property type="entry name" value="adh_short"/>
    <property type="match status" value="1"/>
</dbReference>
<organism evidence="8 9">
    <name type="scientific">Tropilaelaps mercedesae</name>
    <dbReference type="NCBI Taxonomy" id="418985"/>
    <lineage>
        <taxon>Eukaryota</taxon>
        <taxon>Metazoa</taxon>
        <taxon>Ecdysozoa</taxon>
        <taxon>Arthropoda</taxon>
        <taxon>Chelicerata</taxon>
        <taxon>Arachnida</taxon>
        <taxon>Acari</taxon>
        <taxon>Parasitiformes</taxon>
        <taxon>Mesostigmata</taxon>
        <taxon>Gamasina</taxon>
        <taxon>Dermanyssoidea</taxon>
        <taxon>Laelapidae</taxon>
        <taxon>Tropilaelaps</taxon>
    </lineage>
</organism>
<evidence type="ECO:0000256" key="2">
    <source>
        <dbReference type="ARBA" id="ARBA00006484"/>
    </source>
</evidence>
<dbReference type="PROSITE" id="PS00061">
    <property type="entry name" value="ADH_SHORT"/>
    <property type="match status" value="1"/>
</dbReference>
<evidence type="ECO:0000256" key="3">
    <source>
        <dbReference type="ARBA" id="ARBA00023002"/>
    </source>
</evidence>
<dbReference type="GO" id="GO:0016616">
    <property type="term" value="F:oxidoreductase activity, acting on the CH-OH group of donors, NAD or NADP as acceptor"/>
    <property type="evidence" value="ECO:0007669"/>
    <property type="project" value="TreeGrafter"/>
</dbReference>
<dbReference type="Gene3D" id="3.40.50.720">
    <property type="entry name" value="NAD(P)-binding Rossmann-like Domain"/>
    <property type="match status" value="1"/>
</dbReference>
<dbReference type="PRINTS" id="PR00080">
    <property type="entry name" value="SDRFAMILY"/>
</dbReference>
<keyword evidence="3" id="KW-0560">Oxidoreductase</keyword>
<evidence type="ECO:0000256" key="4">
    <source>
        <dbReference type="ARBA" id="ARBA00041580"/>
    </source>
</evidence>
<proteinExistence type="inferred from homology"/>
<dbReference type="InterPro" id="IPR002347">
    <property type="entry name" value="SDR_fam"/>
</dbReference>
<evidence type="ECO:0000256" key="5">
    <source>
        <dbReference type="ARBA" id="ARBA00041707"/>
    </source>
</evidence>
<evidence type="ECO:0000256" key="6">
    <source>
        <dbReference type="RuleBase" id="RU000363"/>
    </source>
</evidence>
<feature type="domain" description="Ketoreductase" evidence="7">
    <location>
        <begin position="10"/>
        <end position="193"/>
    </location>
</feature>
<comment type="pathway">
    <text evidence="1">Lipid metabolism; fatty acid biosynthesis.</text>
</comment>
<dbReference type="PANTHER" id="PTHR42760:SF133">
    <property type="entry name" value="3-OXOACYL-[ACYL-CARRIER-PROTEIN] REDUCTASE"/>
    <property type="match status" value="1"/>
</dbReference>
<dbReference type="SUPFAM" id="SSF51735">
    <property type="entry name" value="NAD(P)-binding Rossmann-fold domains"/>
    <property type="match status" value="1"/>
</dbReference>
<dbReference type="FunFam" id="3.40.50.720:FF:000173">
    <property type="entry name" value="3-oxoacyl-[acyl-carrier protein] reductase"/>
    <property type="match status" value="1"/>
</dbReference>
<evidence type="ECO:0000256" key="1">
    <source>
        <dbReference type="ARBA" id="ARBA00005194"/>
    </source>
</evidence>
<dbReference type="PANTHER" id="PTHR42760">
    <property type="entry name" value="SHORT-CHAIN DEHYDROGENASES/REDUCTASES FAMILY MEMBER"/>
    <property type="match status" value="1"/>
</dbReference>